<feature type="domain" description="Plastocyanin-like" evidence="11">
    <location>
        <begin position="143"/>
        <end position="211"/>
    </location>
</feature>
<feature type="transmembrane region" description="Helical" evidence="8">
    <location>
        <begin position="827"/>
        <end position="847"/>
    </location>
</feature>
<dbReference type="InterPro" id="IPR011707">
    <property type="entry name" value="Cu-oxidase-like_N"/>
</dbReference>
<evidence type="ECO:0000256" key="1">
    <source>
        <dbReference type="ARBA" id="ARBA00004141"/>
    </source>
</evidence>
<dbReference type="Pfam" id="PF07732">
    <property type="entry name" value="Cu-oxidase_3"/>
    <property type="match status" value="1"/>
</dbReference>
<dbReference type="Gene3D" id="2.60.40.420">
    <property type="entry name" value="Cupredoxins - blue copper proteins"/>
    <property type="match status" value="3"/>
</dbReference>
<dbReference type="GO" id="GO:0016491">
    <property type="term" value="F:oxidoreductase activity"/>
    <property type="evidence" value="ECO:0007669"/>
    <property type="project" value="UniProtKB-KW"/>
</dbReference>
<keyword evidence="9" id="KW-0732">Signal</keyword>
<dbReference type="OrthoDB" id="262547at2759"/>
<dbReference type="PANTHER" id="PTHR48267">
    <property type="entry name" value="CUPREDOXIN SUPERFAMILY PROTEIN"/>
    <property type="match status" value="1"/>
</dbReference>
<name>A0A485KWA0_9STRA</name>
<dbReference type="PANTHER" id="PTHR48267:SF1">
    <property type="entry name" value="BILIRUBIN OXIDASE"/>
    <property type="match status" value="1"/>
</dbReference>
<keyword evidence="7 8" id="KW-0472">Membrane</keyword>
<dbReference type="InterPro" id="IPR008972">
    <property type="entry name" value="Cupredoxin"/>
</dbReference>
<accession>A0A485KWA0</accession>
<dbReference type="GO" id="GO:0046873">
    <property type="term" value="F:metal ion transmembrane transporter activity"/>
    <property type="evidence" value="ECO:0007669"/>
    <property type="project" value="InterPro"/>
</dbReference>
<feature type="transmembrane region" description="Helical" evidence="8">
    <location>
        <begin position="859"/>
        <end position="878"/>
    </location>
</feature>
<keyword evidence="4" id="KW-0479">Metal-binding</keyword>
<evidence type="ECO:0000256" key="9">
    <source>
        <dbReference type="SAM" id="SignalP"/>
    </source>
</evidence>
<gene>
    <name evidence="13" type="primary">Aste57867_12706</name>
    <name evidence="12" type="ORF">As57867_012658</name>
    <name evidence="13" type="ORF">ASTE57867_12706</name>
</gene>
<dbReference type="Proteomes" id="UP000332933">
    <property type="component" value="Unassembled WGS sequence"/>
</dbReference>
<dbReference type="Pfam" id="PF07731">
    <property type="entry name" value="Cu-oxidase_2"/>
    <property type="match status" value="1"/>
</dbReference>
<dbReference type="GO" id="GO:0005507">
    <property type="term" value="F:copper ion binding"/>
    <property type="evidence" value="ECO:0007669"/>
    <property type="project" value="InterPro"/>
</dbReference>
<sequence length="913" mass="99044">MLKAVALISLAAVASAATDKPTEPPPPPKATSNEKLFDAWKPFTSPLVFPEIIDMRKGGALEMNIGETVHEWGSGAPSATTYGYGKVGGNITTPGPTILVKKGVPITVQWNNAIKSSVHVLDTSVEKTLLQMESSCYPNCGVPVVTHIHGLETPARFDGLPHYSIYRNQSFTARYNNTQAGSTRMYHDHAIGLSRLNMWAGLAGMYVIHDDVAEKKFNLDTLVDIPLIFQDKIIAPDGRLVYASVAVCPVAGTKWVSEAFGAVNTVNGVIMPYADIPAQQVRFRLINLANARNYNLTLPFADKCQLIATDSGFVGEPSPIEKSGFKIFSLERMEVVCDFSDVAVGTKFDLIDNTDVDSSYEYDPRLLQMRIVAPTKTATKVDLPKKMTALKDLQELYKSTKGKLRTITLGEMEDEKTCPTQLMITHQQKIANVSLIQNRLNCTLGKVEKWQFKNPTDDAHPFHWHLVNAQCGPDDKSINKNELKDVVVIPNEPLSTNITQVCYVACVPDQFLLEGSTVGPTDFGFDVDEPYLAHCHIMEHEENGMMSWFQLTKEDDDTPIDDGTLFDTTPKVTSEVIWCAMGMSVLGGLATCLSVLVLSIKRLNFLAGDRALAVTFALSAGVMLFIGLVDLFLEAIEKFNSAFAVGGNVDLEAIEHGLAPAGAVAPVCDNNCHGKAYLAVVGCFFGGVFVIVLMEYLVHKVFDFHAKRLGQQLAAAQQEARLSAPEGADLVVKTPDDHEFKQVGEEDEALTEKSDEERKTELGRAGVLTGIAIAIHNFPEGLALFVASLQGLRSGIVLAIGIIMHNFPEGVAIAAPVYYATKSYKQALFWTSLSGIAQPLGALVGYATTAGGTDNVTVGILYGMVSGMLTCIAVKELIPGAFKFDPKVFTTAFFGGFLIMAASVVLLKFMGSS</sequence>
<evidence type="ECO:0000256" key="3">
    <source>
        <dbReference type="ARBA" id="ARBA00022692"/>
    </source>
</evidence>
<evidence type="ECO:0000313" key="13">
    <source>
        <dbReference type="EMBL" id="VFT89556.1"/>
    </source>
</evidence>
<keyword evidence="5 8" id="KW-1133">Transmembrane helix</keyword>
<dbReference type="InterPro" id="IPR011706">
    <property type="entry name" value="Cu-oxidase_C"/>
</dbReference>
<feature type="chain" id="PRO_5036355485" evidence="9">
    <location>
        <begin position="17"/>
        <end position="913"/>
    </location>
</feature>
<feature type="domain" description="Plastocyanin-like" evidence="10">
    <location>
        <begin position="435"/>
        <end position="551"/>
    </location>
</feature>
<organism evidence="13 14">
    <name type="scientific">Aphanomyces stellatus</name>
    <dbReference type="NCBI Taxonomy" id="120398"/>
    <lineage>
        <taxon>Eukaryota</taxon>
        <taxon>Sar</taxon>
        <taxon>Stramenopiles</taxon>
        <taxon>Oomycota</taxon>
        <taxon>Saprolegniomycetes</taxon>
        <taxon>Saprolegniales</taxon>
        <taxon>Verrucalvaceae</taxon>
        <taxon>Aphanomyces</taxon>
    </lineage>
</organism>
<dbReference type="CDD" id="cd13844">
    <property type="entry name" value="CuRO_1_BOD_CotA_like"/>
    <property type="match status" value="1"/>
</dbReference>
<reference evidence="13 14" key="1">
    <citation type="submission" date="2019-03" db="EMBL/GenBank/DDBJ databases">
        <authorList>
            <person name="Gaulin E."/>
            <person name="Dumas B."/>
        </authorList>
    </citation>
    <scope>NUCLEOTIDE SEQUENCE [LARGE SCALE GENOMIC DNA]</scope>
    <source>
        <strain evidence="13">CBS 568.67</strain>
    </source>
</reference>
<dbReference type="SUPFAM" id="SSF49503">
    <property type="entry name" value="Cupredoxins"/>
    <property type="match status" value="3"/>
</dbReference>
<keyword evidence="14" id="KW-1185">Reference proteome</keyword>
<evidence type="ECO:0000256" key="7">
    <source>
        <dbReference type="ARBA" id="ARBA00023136"/>
    </source>
</evidence>
<evidence type="ECO:0000256" key="5">
    <source>
        <dbReference type="ARBA" id="ARBA00022989"/>
    </source>
</evidence>
<dbReference type="EMBL" id="CAADRA010005409">
    <property type="protein sequence ID" value="VFT89556.1"/>
    <property type="molecule type" value="Genomic_DNA"/>
</dbReference>
<feature type="transmembrane region" description="Helical" evidence="8">
    <location>
        <begin position="611"/>
        <end position="633"/>
    </location>
</feature>
<feature type="transmembrane region" description="Helical" evidence="8">
    <location>
        <begin position="795"/>
        <end position="820"/>
    </location>
</feature>
<dbReference type="AlphaFoldDB" id="A0A485KWA0"/>
<dbReference type="InterPro" id="IPR003689">
    <property type="entry name" value="ZIP"/>
</dbReference>
<feature type="transmembrane region" description="Helical" evidence="8">
    <location>
        <begin position="890"/>
        <end position="910"/>
    </location>
</feature>
<evidence type="ECO:0000259" key="10">
    <source>
        <dbReference type="Pfam" id="PF07731"/>
    </source>
</evidence>
<dbReference type="InterPro" id="IPR045087">
    <property type="entry name" value="Cu-oxidase_fam"/>
</dbReference>
<comment type="similarity">
    <text evidence="2">Belongs to the multicopper oxidase family.</text>
</comment>
<comment type="subcellular location">
    <subcellularLocation>
        <location evidence="1">Membrane</location>
        <topology evidence="1">Multi-pass membrane protein</topology>
    </subcellularLocation>
</comment>
<dbReference type="GO" id="GO:0016020">
    <property type="term" value="C:membrane"/>
    <property type="evidence" value="ECO:0007669"/>
    <property type="project" value="UniProtKB-SubCell"/>
</dbReference>
<keyword evidence="3 8" id="KW-0812">Transmembrane</keyword>
<evidence type="ECO:0000256" key="8">
    <source>
        <dbReference type="SAM" id="Phobius"/>
    </source>
</evidence>
<evidence type="ECO:0000256" key="2">
    <source>
        <dbReference type="ARBA" id="ARBA00010609"/>
    </source>
</evidence>
<proteinExistence type="inferred from homology"/>
<dbReference type="EMBL" id="VJMH01005388">
    <property type="protein sequence ID" value="KAF0696513.1"/>
    <property type="molecule type" value="Genomic_DNA"/>
</dbReference>
<reference evidence="12" key="2">
    <citation type="submission" date="2019-06" db="EMBL/GenBank/DDBJ databases">
        <title>Genomics analysis of Aphanomyces spp. identifies a new class of oomycete effector associated with host adaptation.</title>
        <authorList>
            <person name="Gaulin E."/>
        </authorList>
    </citation>
    <scope>NUCLEOTIDE SEQUENCE</scope>
    <source>
        <strain evidence="12">CBS 578.67</strain>
    </source>
</reference>
<feature type="transmembrane region" description="Helical" evidence="8">
    <location>
        <begin position="676"/>
        <end position="698"/>
    </location>
</feature>
<dbReference type="InterPro" id="IPR002355">
    <property type="entry name" value="Cu_oxidase_Cu_BS"/>
</dbReference>
<keyword evidence="6" id="KW-0560">Oxidoreductase</keyword>
<protein>
    <submittedName>
        <fullName evidence="13">Aste57867_12706 protein</fullName>
    </submittedName>
</protein>
<feature type="transmembrane region" description="Helical" evidence="8">
    <location>
        <begin position="575"/>
        <end position="599"/>
    </location>
</feature>
<evidence type="ECO:0000256" key="4">
    <source>
        <dbReference type="ARBA" id="ARBA00022723"/>
    </source>
</evidence>
<evidence type="ECO:0000313" key="12">
    <source>
        <dbReference type="EMBL" id="KAF0696513.1"/>
    </source>
</evidence>
<evidence type="ECO:0000259" key="11">
    <source>
        <dbReference type="Pfam" id="PF07732"/>
    </source>
</evidence>
<feature type="signal peptide" evidence="9">
    <location>
        <begin position="1"/>
        <end position="16"/>
    </location>
</feature>
<dbReference type="PROSITE" id="PS00080">
    <property type="entry name" value="MULTICOPPER_OXIDASE2"/>
    <property type="match status" value="1"/>
</dbReference>
<evidence type="ECO:0000256" key="6">
    <source>
        <dbReference type="ARBA" id="ARBA00023002"/>
    </source>
</evidence>
<evidence type="ECO:0000313" key="14">
    <source>
        <dbReference type="Proteomes" id="UP000332933"/>
    </source>
</evidence>
<dbReference type="Pfam" id="PF02535">
    <property type="entry name" value="Zip"/>
    <property type="match status" value="1"/>
</dbReference>